<dbReference type="PANTHER" id="PTHR30619">
    <property type="entry name" value="DNA INTERNALIZATION/COMPETENCE PROTEIN COMEC/REC2"/>
    <property type="match status" value="1"/>
</dbReference>
<feature type="transmembrane region" description="Helical" evidence="6">
    <location>
        <begin position="254"/>
        <end position="278"/>
    </location>
</feature>
<evidence type="ECO:0000256" key="4">
    <source>
        <dbReference type="ARBA" id="ARBA00022989"/>
    </source>
</evidence>
<keyword evidence="3 6" id="KW-0812">Transmembrane</keyword>
<accession>A0A414UUL5</accession>
<feature type="transmembrane region" description="Helical" evidence="6">
    <location>
        <begin position="349"/>
        <end position="369"/>
    </location>
</feature>
<organism evidence="8 9">
    <name type="scientific">Mediterraneibacter gnavus</name>
    <name type="common">Ruminococcus gnavus</name>
    <dbReference type="NCBI Taxonomy" id="33038"/>
    <lineage>
        <taxon>Bacteria</taxon>
        <taxon>Bacillati</taxon>
        <taxon>Bacillota</taxon>
        <taxon>Clostridia</taxon>
        <taxon>Lachnospirales</taxon>
        <taxon>Lachnospiraceae</taxon>
        <taxon>Mediterraneibacter</taxon>
    </lineage>
</organism>
<comment type="subcellular location">
    <subcellularLocation>
        <location evidence="1">Cell membrane</location>
        <topology evidence="1">Multi-pass membrane protein</topology>
    </subcellularLocation>
</comment>
<comment type="caution">
    <text evidence="8">The sequence shown here is derived from an EMBL/GenBank/DDBJ whole genome shotgun (WGS) entry which is preliminary data.</text>
</comment>
<dbReference type="CDD" id="cd07731">
    <property type="entry name" value="ComA-like_MBL-fold"/>
    <property type="match status" value="1"/>
</dbReference>
<dbReference type="InterPro" id="IPR004797">
    <property type="entry name" value="Competence_ComEC/Rec2"/>
</dbReference>
<dbReference type="InterPro" id="IPR035681">
    <property type="entry name" value="ComA-like_MBL"/>
</dbReference>
<dbReference type="Pfam" id="PF03772">
    <property type="entry name" value="Competence"/>
    <property type="match status" value="1"/>
</dbReference>
<dbReference type="Pfam" id="PF13567">
    <property type="entry name" value="DUF4131"/>
    <property type="match status" value="1"/>
</dbReference>
<reference evidence="8 9" key="1">
    <citation type="submission" date="2018-08" db="EMBL/GenBank/DDBJ databases">
        <title>A genome reference for cultivated species of the human gut microbiota.</title>
        <authorList>
            <person name="Zou Y."/>
            <person name="Xue W."/>
            <person name="Luo G."/>
        </authorList>
    </citation>
    <scope>NUCLEOTIDE SEQUENCE [LARGE SCALE GENOMIC DNA]</scope>
    <source>
        <strain evidence="8 9">AM21-18</strain>
    </source>
</reference>
<dbReference type="SMART" id="SM00849">
    <property type="entry name" value="Lactamase_B"/>
    <property type="match status" value="1"/>
</dbReference>
<sequence length="765" mass="85247">MRKRPLCTAAVAVLILLAAVNIWFESAISNPCTLRRIIPDASQVTVTGQVKRWEEKPDYRMFYLRDCQVLQKENNTNSDRQSVNKQFKEQVKAKVIQEPELLIYIEQDQKETQTIKLGNQIQIQGELSYFEEARNPGNFDQKIYYEKQGLHASIWAKNCRITDQETWKFREWLAKLRRNWKRLLVSQMGARHGNSMSAILLGEKSELDAQMKALYQKSGIGHILAISGLHMSFIGIGFYGLLRRGGCPVKPAGVLGILFLLGYTVMIGGGVSAIRAFVMFGIRVGADLCGRAYDMATSLAVAAALIAMESPMYLRDAGYLLSFGAVLGMAAVYPLMMSQGKTESKILQSFQASLAVNLVLFPVMLSFYYEFPPYSLLLNLVIIPLMSVVLGAGLLGSFLCLFFKPLGGLVFLLCRGILNLYEWSCNLSMKLPFSRIVTGKPEISWIVLYYAVLLLVCLYWMLRKEKTGKNCLAWGMLVVAGICLAVSSQMKHHGVFQATMLDVGQGDGIFLRTPNGRTCFVDGGSSDISKVGEYRIVPFLESQGVKELDYVFISHGDADHMSGIEEILQNQTLGVRIKNLVLPPVRLHDDALKKLGKTAKENGTKVFGMEAGQQMSLGEMSLTCMAPSQEYQGETGNAASMVLWMECKNLEMLLTGDVEGAGEVQLTDWMRAHGKTKCDILKAAHHGSKNSTLPEFLQQLTPKYAWISSGIGNRYGHPAKETVERLREKGCQLYGTQEYGAVTLKIKGGGFRKQLELKKFKLFFL</sequence>
<feature type="transmembrane region" description="Helical" evidence="6">
    <location>
        <begin position="443"/>
        <end position="462"/>
    </location>
</feature>
<keyword evidence="4 6" id="KW-1133">Transmembrane helix</keyword>
<proteinExistence type="predicted"/>
<dbReference type="GO" id="GO:0005886">
    <property type="term" value="C:plasma membrane"/>
    <property type="evidence" value="ECO:0007669"/>
    <property type="project" value="UniProtKB-SubCell"/>
</dbReference>
<evidence type="ECO:0000256" key="2">
    <source>
        <dbReference type="ARBA" id="ARBA00022475"/>
    </source>
</evidence>
<dbReference type="EMBL" id="QRIS01000018">
    <property type="protein sequence ID" value="RHG83051.1"/>
    <property type="molecule type" value="Genomic_DNA"/>
</dbReference>
<dbReference type="AlphaFoldDB" id="A0A414UUL5"/>
<keyword evidence="5 6" id="KW-0472">Membrane</keyword>
<dbReference type="Pfam" id="PF00753">
    <property type="entry name" value="Lactamase_B"/>
    <property type="match status" value="1"/>
</dbReference>
<feature type="transmembrane region" description="Helical" evidence="6">
    <location>
        <begin position="317"/>
        <end position="337"/>
    </location>
</feature>
<dbReference type="Gene3D" id="3.60.15.10">
    <property type="entry name" value="Ribonuclease Z/Hydroxyacylglutathione hydrolase-like"/>
    <property type="match status" value="1"/>
</dbReference>
<dbReference type="InterPro" id="IPR025405">
    <property type="entry name" value="DUF4131"/>
</dbReference>
<keyword evidence="2" id="KW-1003">Cell membrane</keyword>
<dbReference type="Proteomes" id="UP000283981">
    <property type="component" value="Unassembled WGS sequence"/>
</dbReference>
<feature type="non-terminal residue" evidence="8">
    <location>
        <position position="765"/>
    </location>
</feature>
<evidence type="ECO:0000313" key="8">
    <source>
        <dbReference type="EMBL" id="RHG83051.1"/>
    </source>
</evidence>
<feature type="transmembrane region" description="Helical" evidence="6">
    <location>
        <begin position="375"/>
        <end position="399"/>
    </location>
</feature>
<protein>
    <submittedName>
        <fullName evidence="8">DNA internalization-related competence protein ComEC/Rec2</fullName>
    </submittedName>
</protein>
<dbReference type="SUPFAM" id="SSF56281">
    <property type="entry name" value="Metallo-hydrolase/oxidoreductase"/>
    <property type="match status" value="1"/>
</dbReference>
<dbReference type="GO" id="GO:0030420">
    <property type="term" value="P:establishment of competence for transformation"/>
    <property type="evidence" value="ECO:0007669"/>
    <property type="project" value="InterPro"/>
</dbReference>
<dbReference type="RefSeq" id="WP_118233397.1">
    <property type="nucleotide sequence ID" value="NZ_QRIS01000018.1"/>
</dbReference>
<feature type="transmembrane region" description="Helical" evidence="6">
    <location>
        <begin position="220"/>
        <end position="242"/>
    </location>
</feature>
<evidence type="ECO:0000256" key="1">
    <source>
        <dbReference type="ARBA" id="ARBA00004651"/>
    </source>
</evidence>
<dbReference type="NCBIfam" id="TIGR00361">
    <property type="entry name" value="ComEC_Rec2"/>
    <property type="match status" value="1"/>
</dbReference>
<dbReference type="InterPro" id="IPR001279">
    <property type="entry name" value="Metallo-B-lactamas"/>
</dbReference>
<name>A0A414UUL5_MEDGN</name>
<feature type="domain" description="Metallo-beta-lactamase" evidence="7">
    <location>
        <begin position="505"/>
        <end position="711"/>
    </location>
</feature>
<dbReference type="PANTHER" id="PTHR30619:SF7">
    <property type="entry name" value="BETA-LACTAMASE DOMAIN PROTEIN"/>
    <property type="match status" value="1"/>
</dbReference>
<gene>
    <name evidence="8" type="ORF">DW243_11205</name>
</gene>
<evidence type="ECO:0000256" key="3">
    <source>
        <dbReference type="ARBA" id="ARBA00022692"/>
    </source>
</evidence>
<evidence type="ECO:0000256" key="6">
    <source>
        <dbReference type="SAM" id="Phobius"/>
    </source>
</evidence>
<dbReference type="NCBIfam" id="TIGR00360">
    <property type="entry name" value="ComEC_N-term"/>
    <property type="match status" value="1"/>
</dbReference>
<dbReference type="InterPro" id="IPR004477">
    <property type="entry name" value="ComEC_N"/>
</dbReference>
<evidence type="ECO:0000256" key="5">
    <source>
        <dbReference type="ARBA" id="ARBA00023136"/>
    </source>
</evidence>
<dbReference type="InterPro" id="IPR052159">
    <property type="entry name" value="Competence_DNA_uptake"/>
</dbReference>
<feature type="transmembrane region" description="Helical" evidence="6">
    <location>
        <begin position="471"/>
        <end position="490"/>
    </location>
</feature>
<evidence type="ECO:0000259" key="7">
    <source>
        <dbReference type="SMART" id="SM00849"/>
    </source>
</evidence>
<evidence type="ECO:0000313" key="9">
    <source>
        <dbReference type="Proteomes" id="UP000283981"/>
    </source>
</evidence>
<dbReference type="InterPro" id="IPR036866">
    <property type="entry name" value="RibonucZ/Hydroxyglut_hydro"/>
</dbReference>